<keyword evidence="3" id="KW-0804">Transcription</keyword>
<dbReference type="OrthoDB" id="3171430at2"/>
<keyword evidence="2" id="KW-0238">DNA-binding</keyword>
<evidence type="ECO:0000313" key="5">
    <source>
        <dbReference type="EMBL" id="MTE21835.1"/>
    </source>
</evidence>
<protein>
    <recommendedName>
        <fullName evidence="4">HTH luxR-type domain-containing protein</fullName>
    </recommendedName>
</protein>
<dbReference type="EMBL" id="WIXO01000001">
    <property type="protein sequence ID" value="MTE21835.1"/>
    <property type="molecule type" value="Genomic_DNA"/>
</dbReference>
<dbReference type="PROSITE" id="PS00622">
    <property type="entry name" value="HTH_LUXR_1"/>
    <property type="match status" value="1"/>
</dbReference>
<dbReference type="SMART" id="SM00421">
    <property type="entry name" value="HTH_LUXR"/>
    <property type="match status" value="1"/>
</dbReference>
<sequence length="203" mass="22016">MTRVALVINTPSIRRRIMGVLSSTEWEVVDSPASVPEGPAPADVVVAEVEALGNVSETRPIALVDGVDDPFWHSPFRHRVAGVVGRDDPDHEFVTAVREVLGGRGWVSPELALMVLCGPRDISPVSPGASILDEARLTQREKDVVLLVAEGYSNNEIAMRLCIGVSTVKFHVSNALRKLECRDRAHLAVVLHKRGSVPLRPVA</sequence>
<dbReference type="GO" id="GO:0006355">
    <property type="term" value="P:regulation of DNA-templated transcription"/>
    <property type="evidence" value="ECO:0007669"/>
    <property type="project" value="InterPro"/>
</dbReference>
<dbReference type="InterPro" id="IPR000792">
    <property type="entry name" value="Tscrpt_reg_LuxR_C"/>
</dbReference>
<dbReference type="PROSITE" id="PS50043">
    <property type="entry name" value="HTH_LUXR_2"/>
    <property type="match status" value="1"/>
</dbReference>
<gene>
    <name evidence="5" type="ORF">F0L17_22510</name>
</gene>
<proteinExistence type="predicted"/>
<comment type="caution">
    <text evidence="5">The sequence shown here is derived from an EMBL/GenBank/DDBJ whole genome shotgun (WGS) entry which is preliminary data.</text>
</comment>
<dbReference type="CDD" id="cd06170">
    <property type="entry name" value="LuxR_C_like"/>
    <property type="match status" value="1"/>
</dbReference>
<evidence type="ECO:0000256" key="2">
    <source>
        <dbReference type="ARBA" id="ARBA00023125"/>
    </source>
</evidence>
<dbReference type="PRINTS" id="PR00038">
    <property type="entry name" value="HTHLUXR"/>
</dbReference>
<dbReference type="InterPro" id="IPR016032">
    <property type="entry name" value="Sig_transdc_resp-reg_C-effctor"/>
</dbReference>
<keyword evidence="6" id="KW-1185">Reference proteome</keyword>
<accession>A0A6G2BHT2</accession>
<dbReference type="PANTHER" id="PTHR44688:SF16">
    <property type="entry name" value="DNA-BINDING TRANSCRIPTIONAL ACTIVATOR DEVR_DOSR"/>
    <property type="match status" value="1"/>
</dbReference>
<keyword evidence="1" id="KW-0805">Transcription regulation</keyword>
<name>A0A6G2BHT2_9ACTN</name>
<dbReference type="RefSeq" id="WP_155072479.1">
    <property type="nucleotide sequence ID" value="NZ_WIXO01000001.1"/>
</dbReference>
<evidence type="ECO:0000313" key="6">
    <source>
        <dbReference type="Proteomes" id="UP000473014"/>
    </source>
</evidence>
<dbReference type="SUPFAM" id="SSF46894">
    <property type="entry name" value="C-terminal effector domain of the bipartite response regulators"/>
    <property type="match status" value="1"/>
</dbReference>
<organism evidence="5 6">
    <name type="scientific">Streptomyces taklimakanensis</name>
    <dbReference type="NCBI Taxonomy" id="2569853"/>
    <lineage>
        <taxon>Bacteria</taxon>
        <taxon>Bacillati</taxon>
        <taxon>Actinomycetota</taxon>
        <taxon>Actinomycetes</taxon>
        <taxon>Kitasatosporales</taxon>
        <taxon>Streptomycetaceae</taxon>
        <taxon>Streptomyces</taxon>
    </lineage>
</organism>
<dbReference type="GO" id="GO:0003677">
    <property type="term" value="F:DNA binding"/>
    <property type="evidence" value="ECO:0007669"/>
    <property type="project" value="UniProtKB-KW"/>
</dbReference>
<feature type="domain" description="HTH luxR-type" evidence="4">
    <location>
        <begin position="130"/>
        <end position="195"/>
    </location>
</feature>
<evidence type="ECO:0000259" key="4">
    <source>
        <dbReference type="PROSITE" id="PS50043"/>
    </source>
</evidence>
<dbReference type="Proteomes" id="UP000473014">
    <property type="component" value="Unassembled WGS sequence"/>
</dbReference>
<dbReference type="PANTHER" id="PTHR44688">
    <property type="entry name" value="DNA-BINDING TRANSCRIPTIONAL ACTIVATOR DEVR_DOSR"/>
    <property type="match status" value="1"/>
</dbReference>
<evidence type="ECO:0000256" key="1">
    <source>
        <dbReference type="ARBA" id="ARBA00023015"/>
    </source>
</evidence>
<evidence type="ECO:0000256" key="3">
    <source>
        <dbReference type="ARBA" id="ARBA00023163"/>
    </source>
</evidence>
<dbReference type="Pfam" id="PF00196">
    <property type="entry name" value="GerE"/>
    <property type="match status" value="1"/>
</dbReference>
<dbReference type="Gene3D" id="3.40.50.2300">
    <property type="match status" value="1"/>
</dbReference>
<reference evidence="5 6" key="1">
    <citation type="submission" date="2019-11" db="EMBL/GenBank/DDBJ databases">
        <authorList>
            <person name="Yuan L."/>
        </authorList>
    </citation>
    <scope>NUCLEOTIDE SEQUENCE [LARGE SCALE GENOMIC DNA]</scope>
    <source>
        <strain evidence="5 6">TRM43335</strain>
    </source>
</reference>
<dbReference type="AlphaFoldDB" id="A0A6G2BHT2"/>